<name>W4VH74_9BACI</name>
<dbReference type="STRING" id="1298598.JCM21714_1500"/>
<keyword evidence="2" id="KW-1185">Reference proteome</keyword>
<evidence type="ECO:0000313" key="1">
    <source>
        <dbReference type="EMBL" id="GAE92496.1"/>
    </source>
</evidence>
<proteinExistence type="predicted"/>
<protein>
    <recommendedName>
        <fullName evidence="3">TATA-box binding</fullName>
    </recommendedName>
</protein>
<accession>W4VH74</accession>
<dbReference type="eggNOG" id="ENOG5032U0Z">
    <property type="taxonomic scope" value="Bacteria"/>
</dbReference>
<comment type="caution">
    <text evidence="1">The sequence shown here is derived from an EMBL/GenBank/DDBJ whole genome shotgun (WGS) entry which is preliminary data.</text>
</comment>
<dbReference type="InterPro" id="IPR014794">
    <property type="entry name" value="DUF1779"/>
</dbReference>
<dbReference type="SUPFAM" id="SSF143842">
    <property type="entry name" value="YwmB-like"/>
    <property type="match status" value="1"/>
</dbReference>
<dbReference type="RefSeq" id="WP_035722488.1">
    <property type="nucleotide sequence ID" value="NZ_BAVS01000005.1"/>
</dbReference>
<dbReference type="EMBL" id="BAVS01000005">
    <property type="protein sequence ID" value="GAE92496.1"/>
    <property type="molecule type" value="Genomic_DNA"/>
</dbReference>
<organism evidence="1 2">
    <name type="scientific">Gracilibacillus boraciitolerans JCM 21714</name>
    <dbReference type="NCBI Taxonomy" id="1298598"/>
    <lineage>
        <taxon>Bacteria</taxon>
        <taxon>Bacillati</taxon>
        <taxon>Bacillota</taxon>
        <taxon>Bacilli</taxon>
        <taxon>Bacillales</taxon>
        <taxon>Bacillaceae</taxon>
        <taxon>Gracilibacillus</taxon>
    </lineage>
</organism>
<reference evidence="1 2" key="1">
    <citation type="journal article" date="2014" name="Genome Announc.">
        <title>Draft Genome Sequence of the Boron-Tolerant and Moderately Halotolerant Bacterium Gracilibacillus boraciitolerans JCM 21714T.</title>
        <authorList>
            <person name="Ahmed I."/>
            <person name="Oshima K."/>
            <person name="Suda W."/>
            <person name="Kitamura K."/>
            <person name="Iida T."/>
            <person name="Ohmori Y."/>
            <person name="Fujiwara T."/>
            <person name="Hattori M."/>
            <person name="Ohkuma M."/>
        </authorList>
    </citation>
    <scope>NUCLEOTIDE SEQUENCE [LARGE SCALE GENOMIC DNA]</scope>
    <source>
        <strain evidence="1 2">JCM 21714</strain>
    </source>
</reference>
<dbReference type="InterPro" id="IPR036209">
    <property type="entry name" value="YwmB-like_sf"/>
</dbReference>
<evidence type="ECO:0000313" key="2">
    <source>
        <dbReference type="Proteomes" id="UP000019102"/>
    </source>
</evidence>
<dbReference type="Pfam" id="PF08680">
    <property type="entry name" value="DUF1779"/>
    <property type="match status" value="1"/>
</dbReference>
<gene>
    <name evidence="1" type="ORF">JCM21714_1500</name>
</gene>
<sequence>MKYLFLFLFLFTWSSIFALHVESHKDTNNVKQIEDMLELVDQQNLNLLKWQTIIKETREINNINQFKDHLKGYQMSVTKNKSHITFTKDTQETGGFNEQILLVKANMQNTYQVIYIIESSKTTTEVLEAYKKRMNTITSDLFTKNAQTFSCIEAWKNDIIDIVRFINIVNSTLKMSIIDETKENNFYTWTGYTKKWTDTIQQDEKEFNIQIAVRAGLGDRTNVTIGTPILINEY</sequence>
<dbReference type="Gene3D" id="3.30.2030.10">
    <property type="entry name" value="YwmB-like"/>
    <property type="match status" value="1"/>
</dbReference>
<dbReference type="Gene3D" id="3.30.360.40">
    <property type="entry name" value="YwmB-like"/>
    <property type="match status" value="1"/>
</dbReference>
<dbReference type="AlphaFoldDB" id="W4VH74"/>
<dbReference type="Proteomes" id="UP000019102">
    <property type="component" value="Unassembled WGS sequence"/>
</dbReference>
<dbReference type="OrthoDB" id="2962597at2"/>
<evidence type="ECO:0008006" key="3">
    <source>
        <dbReference type="Google" id="ProtNLM"/>
    </source>
</evidence>